<protein>
    <submittedName>
        <fullName evidence="7">LacI family DNA-binding transcriptional regulator</fullName>
    </submittedName>
</protein>
<keyword evidence="1" id="KW-0678">Repressor</keyword>
<evidence type="ECO:0000256" key="4">
    <source>
        <dbReference type="ARBA" id="ARBA00023163"/>
    </source>
</evidence>
<evidence type="ECO:0000256" key="5">
    <source>
        <dbReference type="SAM" id="MobiDB-lite"/>
    </source>
</evidence>
<evidence type="ECO:0000313" key="8">
    <source>
        <dbReference type="Proteomes" id="UP001500630"/>
    </source>
</evidence>
<dbReference type="Gene3D" id="1.10.260.40">
    <property type="entry name" value="lambda repressor-like DNA-binding domains"/>
    <property type="match status" value="1"/>
</dbReference>
<evidence type="ECO:0000313" key="7">
    <source>
        <dbReference type="EMBL" id="GAA3620392.1"/>
    </source>
</evidence>
<proteinExistence type="predicted"/>
<dbReference type="SUPFAM" id="SSF47413">
    <property type="entry name" value="lambda repressor-like DNA-binding domains"/>
    <property type="match status" value="1"/>
</dbReference>
<dbReference type="PROSITE" id="PS00356">
    <property type="entry name" value="HTH_LACI_1"/>
    <property type="match status" value="1"/>
</dbReference>
<dbReference type="RefSeq" id="WP_345578895.1">
    <property type="nucleotide sequence ID" value="NZ_BAABDQ010000062.1"/>
</dbReference>
<dbReference type="InterPro" id="IPR001761">
    <property type="entry name" value="Peripla_BP/Lac1_sug-bd_dom"/>
</dbReference>
<reference evidence="8" key="1">
    <citation type="journal article" date="2019" name="Int. J. Syst. Evol. Microbiol.">
        <title>The Global Catalogue of Microorganisms (GCM) 10K type strain sequencing project: providing services to taxonomists for standard genome sequencing and annotation.</title>
        <authorList>
            <consortium name="The Broad Institute Genomics Platform"/>
            <consortium name="The Broad Institute Genome Sequencing Center for Infectious Disease"/>
            <person name="Wu L."/>
            <person name="Ma J."/>
        </authorList>
    </citation>
    <scope>NUCLEOTIDE SEQUENCE [LARGE SCALE GENOMIC DNA]</scope>
    <source>
        <strain evidence="8">JCM 17326</strain>
    </source>
</reference>
<keyword evidence="2" id="KW-0805">Transcription regulation</keyword>
<keyword evidence="4" id="KW-0804">Transcription</keyword>
<dbReference type="PANTHER" id="PTHR30146:SF148">
    <property type="entry name" value="HTH-TYPE TRANSCRIPTIONAL REPRESSOR PURR-RELATED"/>
    <property type="match status" value="1"/>
</dbReference>
<dbReference type="InterPro" id="IPR010982">
    <property type="entry name" value="Lambda_DNA-bd_dom_sf"/>
</dbReference>
<keyword evidence="8" id="KW-1185">Reference proteome</keyword>
<sequence length="380" mass="40375">MPTEPGRREPAKRSRPNVKDVAARAGVSRATAARALGGYGYSSQEVMERVTEAARELGYEPNRVARTMRSGKSDIIGFVCADISDAFFSSAMRGICDVALDEGSKVIVMNTDDQLSQEQDAARVLLSHEVDGLIITPVSVREHAHIDAVTGAGVPVVSLDRQLSDAGIDSVVADNEAGTANAIHHLIGRGHHRIAYLGSVQPEEPPALRIGKSRASVAGPSRPSLDRVRGYLRALSAAGLPVERELIALVPHDEPGRRTDAVAAMLALGDPPSALFTADSYMTKSAFTLLSERGIAIPGEMSLLGFDDLEWTTLVRPRISVVVQSAYDMGRAAAAQLFAKIAAPESGAGSASVRGQRTVIPTRFLERESVGLVAEPVRGR</sequence>
<dbReference type="PANTHER" id="PTHR30146">
    <property type="entry name" value="LACI-RELATED TRANSCRIPTIONAL REPRESSOR"/>
    <property type="match status" value="1"/>
</dbReference>
<dbReference type="Proteomes" id="UP001500630">
    <property type="component" value="Unassembled WGS sequence"/>
</dbReference>
<evidence type="ECO:0000259" key="6">
    <source>
        <dbReference type="PROSITE" id="PS50932"/>
    </source>
</evidence>
<dbReference type="GO" id="GO:0003677">
    <property type="term" value="F:DNA binding"/>
    <property type="evidence" value="ECO:0007669"/>
    <property type="project" value="UniProtKB-KW"/>
</dbReference>
<evidence type="ECO:0000256" key="3">
    <source>
        <dbReference type="ARBA" id="ARBA00023125"/>
    </source>
</evidence>
<dbReference type="CDD" id="cd06267">
    <property type="entry name" value="PBP1_LacI_sugar_binding-like"/>
    <property type="match status" value="1"/>
</dbReference>
<dbReference type="Pfam" id="PF00532">
    <property type="entry name" value="Peripla_BP_1"/>
    <property type="match status" value="1"/>
</dbReference>
<dbReference type="Gene3D" id="3.40.50.2300">
    <property type="match status" value="2"/>
</dbReference>
<evidence type="ECO:0000256" key="2">
    <source>
        <dbReference type="ARBA" id="ARBA00023015"/>
    </source>
</evidence>
<gene>
    <name evidence="7" type="ORF">GCM10022419_127510</name>
</gene>
<name>A0ABP6ZXB7_9ACTN</name>
<dbReference type="Pfam" id="PF00356">
    <property type="entry name" value="LacI"/>
    <property type="match status" value="1"/>
</dbReference>
<comment type="caution">
    <text evidence="7">The sequence shown here is derived from an EMBL/GenBank/DDBJ whole genome shotgun (WGS) entry which is preliminary data.</text>
</comment>
<dbReference type="SUPFAM" id="SSF53822">
    <property type="entry name" value="Periplasmic binding protein-like I"/>
    <property type="match status" value="1"/>
</dbReference>
<dbReference type="InterPro" id="IPR000843">
    <property type="entry name" value="HTH_LacI"/>
</dbReference>
<organism evidence="7 8">
    <name type="scientific">Nonomuraea rosea</name>
    <dbReference type="NCBI Taxonomy" id="638574"/>
    <lineage>
        <taxon>Bacteria</taxon>
        <taxon>Bacillati</taxon>
        <taxon>Actinomycetota</taxon>
        <taxon>Actinomycetes</taxon>
        <taxon>Streptosporangiales</taxon>
        <taxon>Streptosporangiaceae</taxon>
        <taxon>Nonomuraea</taxon>
    </lineage>
</organism>
<dbReference type="EMBL" id="BAABDQ010000062">
    <property type="protein sequence ID" value="GAA3620392.1"/>
    <property type="molecule type" value="Genomic_DNA"/>
</dbReference>
<evidence type="ECO:0000256" key="1">
    <source>
        <dbReference type="ARBA" id="ARBA00022491"/>
    </source>
</evidence>
<feature type="region of interest" description="Disordered" evidence="5">
    <location>
        <begin position="1"/>
        <end position="21"/>
    </location>
</feature>
<dbReference type="PROSITE" id="PS50932">
    <property type="entry name" value="HTH_LACI_2"/>
    <property type="match status" value="1"/>
</dbReference>
<feature type="domain" description="HTH lacI-type" evidence="6">
    <location>
        <begin position="16"/>
        <end position="70"/>
    </location>
</feature>
<accession>A0ABP6ZXB7</accession>
<keyword evidence="3 7" id="KW-0238">DNA-binding</keyword>
<dbReference type="InterPro" id="IPR028082">
    <property type="entry name" value="Peripla_BP_I"/>
</dbReference>
<dbReference type="SMART" id="SM00354">
    <property type="entry name" value="HTH_LACI"/>
    <property type="match status" value="1"/>
</dbReference>
<dbReference type="CDD" id="cd01392">
    <property type="entry name" value="HTH_LacI"/>
    <property type="match status" value="1"/>
</dbReference>